<dbReference type="AlphaFoldDB" id="V4MSD0"/>
<name>V4MSD0_EUTSA</name>
<dbReference type="SMART" id="SM00256">
    <property type="entry name" value="FBOX"/>
    <property type="match status" value="1"/>
</dbReference>
<feature type="domain" description="F-box" evidence="1">
    <location>
        <begin position="1"/>
        <end position="44"/>
    </location>
</feature>
<dbReference type="InterPro" id="IPR006527">
    <property type="entry name" value="F-box-assoc_dom_typ1"/>
</dbReference>
<organism evidence="2 3">
    <name type="scientific">Eutrema salsugineum</name>
    <name type="common">Saltwater cress</name>
    <name type="synonym">Sisymbrium salsugineum</name>
    <dbReference type="NCBI Taxonomy" id="72664"/>
    <lineage>
        <taxon>Eukaryota</taxon>
        <taxon>Viridiplantae</taxon>
        <taxon>Streptophyta</taxon>
        <taxon>Embryophyta</taxon>
        <taxon>Tracheophyta</taxon>
        <taxon>Spermatophyta</taxon>
        <taxon>Magnoliopsida</taxon>
        <taxon>eudicotyledons</taxon>
        <taxon>Gunneridae</taxon>
        <taxon>Pentapetalae</taxon>
        <taxon>rosids</taxon>
        <taxon>malvids</taxon>
        <taxon>Brassicales</taxon>
        <taxon>Brassicaceae</taxon>
        <taxon>Eutremeae</taxon>
        <taxon>Eutrema</taxon>
    </lineage>
</organism>
<dbReference type="SUPFAM" id="SSF81383">
    <property type="entry name" value="F-box domain"/>
    <property type="match status" value="1"/>
</dbReference>
<dbReference type="Pfam" id="PF07734">
    <property type="entry name" value="FBA_1"/>
    <property type="match status" value="1"/>
</dbReference>
<dbReference type="Proteomes" id="UP000030689">
    <property type="component" value="Unassembled WGS sequence"/>
</dbReference>
<dbReference type="PANTHER" id="PTHR31672">
    <property type="entry name" value="BNACNNG10540D PROTEIN"/>
    <property type="match status" value="1"/>
</dbReference>
<dbReference type="OMA" id="ERINEFW"/>
<keyword evidence="3" id="KW-1185">Reference proteome</keyword>
<dbReference type="InterPro" id="IPR001810">
    <property type="entry name" value="F-box_dom"/>
</dbReference>
<sequence length="381" mass="44192">MNSLPLHILDEIFFKMNPKSLALMRCTNRFMESHISNDIKFKSEYLSQFESSLLHISSGGSTLLCFHPLGDSRLFLNDKILEKPCRILGYCSGLLLLLIDGCFCITNPLTKKFRFLNYSEWERPKCIGFTVDQINQTTQEFKIVRIIAHHTSNPNETMYKFEIYTVDFWRSSRTTITCLSSDLMTKKKPVYLDGTLHWLREDRSIVAFNPETEQARLIIPSQPHLESSMRVLLGASDNHLTLISATMEMIYVFTLESILTDPKWILAKRIMNEAVQKNITLSWDVEAYDGKCIVVRTMTNLTDYQMVNGYDLRVNKWDIVGSLPSWCDGLRDFYQYKPSWSSVIGLTDQEDELYHNLFIVKYARVLAVEGIIRFINHNICI</sequence>
<dbReference type="Gramene" id="ESQ34716">
    <property type="protein sequence ID" value="ESQ34716"/>
    <property type="gene ID" value="EUTSA_v10009430mg"/>
</dbReference>
<evidence type="ECO:0000313" key="2">
    <source>
        <dbReference type="EMBL" id="ESQ34716.1"/>
    </source>
</evidence>
<protein>
    <recommendedName>
        <fullName evidence="1">F-box domain-containing protein</fullName>
    </recommendedName>
</protein>
<dbReference type="InterPro" id="IPR017451">
    <property type="entry name" value="F-box-assoc_interact_dom"/>
</dbReference>
<gene>
    <name evidence="2" type="ORF">EUTSA_v10009430mg</name>
</gene>
<reference evidence="2 3" key="1">
    <citation type="journal article" date="2013" name="Front. Plant Sci.">
        <title>The Reference Genome of the Halophytic Plant Eutrema salsugineum.</title>
        <authorList>
            <person name="Yang R."/>
            <person name="Jarvis D.E."/>
            <person name="Chen H."/>
            <person name="Beilstein M.A."/>
            <person name="Grimwood J."/>
            <person name="Jenkins J."/>
            <person name="Shu S."/>
            <person name="Prochnik S."/>
            <person name="Xin M."/>
            <person name="Ma C."/>
            <person name="Schmutz J."/>
            <person name="Wing R.A."/>
            <person name="Mitchell-Olds T."/>
            <person name="Schumaker K.S."/>
            <person name="Wang X."/>
        </authorList>
    </citation>
    <scope>NUCLEOTIDE SEQUENCE [LARGE SCALE GENOMIC DNA]</scope>
</reference>
<dbReference type="Pfam" id="PF00646">
    <property type="entry name" value="F-box"/>
    <property type="match status" value="1"/>
</dbReference>
<dbReference type="EMBL" id="KI517683">
    <property type="protein sequence ID" value="ESQ34716.1"/>
    <property type="molecule type" value="Genomic_DNA"/>
</dbReference>
<dbReference type="OrthoDB" id="1025464at2759"/>
<dbReference type="KEGG" id="eus:EUTSA_v10009430mg"/>
<dbReference type="InterPro" id="IPR050796">
    <property type="entry name" value="SCF_F-box_component"/>
</dbReference>
<accession>V4MSD0</accession>
<proteinExistence type="predicted"/>
<evidence type="ECO:0000259" key="1">
    <source>
        <dbReference type="PROSITE" id="PS50181"/>
    </source>
</evidence>
<dbReference type="PROSITE" id="PS50181">
    <property type="entry name" value="FBOX"/>
    <property type="match status" value="1"/>
</dbReference>
<evidence type="ECO:0000313" key="3">
    <source>
        <dbReference type="Proteomes" id="UP000030689"/>
    </source>
</evidence>
<dbReference type="NCBIfam" id="TIGR01640">
    <property type="entry name" value="F_box_assoc_1"/>
    <property type="match status" value="1"/>
</dbReference>
<dbReference type="InterPro" id="IPR036047">
    <property type="entry name" value="F-box-like_dom_sf"/>
</dbReference>